<dbReference type="Pfam" id="PF20582">
    <property type="entry name" value="UPF0758_N"/>
    <property type="match status" value="1"/>
</dbReference>
<evidence type="ECO:0000256" key="5">
    <source>
        <dbReference type="ARBA" id="ARBA00022833"/>
    </source>
</evidence>
<dbReference type="InterPro" id="IPR001405">
    <property type="entry name" value="UPF0758"/>
</dbReference>
<evidence type="ECO:0000313" key="10">
    <source>
        <dbReference type="Proteomes" id="UP000215383"/>
    </source>
</evidence>
<dbReference type="NCBIfam" id="NF000642">
    <property type="entry name" value="PRK00024.1"/>
    <property type="match status" value="1"/>
</dbReference>
<dbReference type="Gene3D" id="3.40.140.10">
    <property type="entry name" value="Cytidine Deaminase, domain 2"/>
    <property type="match status" value="1"/>
</dbReference>
<dbReference type="RefSeq" id="WP_027889284.1">
    <property type="nucleotide sequence ID" value="NZ_JACJJR010000012.1"/>
</dbReference>
<organism evidence="9 10">
    <name type="scientific">Megamonas hypermegale</name>
    <dbReference type="NCBI Taxonomy" id="158847"/>
    <lineage>
        <taxon>Bacteria</taxon>
        <taxon>Bacillati</taxon>
        <taxon>Bacillota</taxon>
        <taxon>Negativicutes</taxon>
        <taxon>Selenomonadales</taxon>
        <taxon>Selenomonadaceae</taxon>
        <taxon>Megamonas</taxon>
    </lineage>
</organism>
<keyword evidence="2" id="KW-0645">Protease</keyword>
<proteinExistence type="inferred from homology"/>
<feature type="domain" description="MPN" evidence="8">
    <location>
        <begin position="106"/>
        <end position="228"/>
    </location>
</feature>
<dbReference type="GeneID" id="78506494"/>
<evidence type="ECO:0000313" key="9">
    <source>
        <dbReference type="EMBL" id="SNU95691.1"/>
    </source>
</evidence>
<dbReference type="NCBIfam" id="TIGR00608">
    <property type="entry name" value="radc"/>
    <property type="match status" value="1"/>
</dbReference>
<dbReference type="PANTHER" id="PTHR30471:SF3">
    <property type="entry name" value="UPF0758 PROTEIN YEES-RELATED"/>
    <property type="match status" value="1"/>
</dbReference>
<dbReference type="CDD" id="cd08071">
    <property type="entry name" value="MPN_DUF2466"/>
    <property type="match status" value="1"/>
</dbReference>
<dbReference type="PROSITE" id="PS01302">
    <property type="entry name" value="UPF0758"/>
    <property type="match status" value="1"/>
</dbReference>
<dbReference type="GO" id="GO:0046872">
    <property type="term" value="F:metal ion binding"/>
    <property type="evidence" value="ECO:0007669"/>
    <property type="project" value="UniProtKB-KW"/>
</dbReference>
<keyword evidence="3" id="KW-0479">Metal-binding</keyword>
<dbReference type="PROSITE" id="PS50249">
    <property type="entry name" value="MPN"/>
    <property type="match status" value="1"/>
</dbReference>
<dbReference type="Pfam" id="PF04002">
    <property type="entry name" value="RadC"/>
    <property type="match status" value="1"/>
</dbReference>
<dbReference type="GO" id="GO:0008237">
    <property type="term" value="F:metallopeptidase activity"/>
    <property type="evidence" value="ECO:0007669"/>
    <property type="project" value="UniProtKB-KW"/>
</dbReference>
<dbReference type="eggNOG" id="COG2003">
    <property type="taxonomic scope" value="Bacteria"/>
</dbReference>
<dbReference type="PANTHER" id="PTHR30471">
    <property type="entry name" value="DNA REPAIR PROTEIN RADC"/>
    <property type="match status" value="1"/>
</dbReference>
<dbReference type="InterPro" id="IPR020891">
    <property type="entry name" value="UPF0758_CS"/>
</dbReference>
<keyword evidence="6" id="KW-0482">Metalloprotease</keyword>
<evidence type="ECO:0000256" key="3">
    <source>
        <dbReference type="ARBA" id="ARBA00022723"/>
    </source>
</evidence>
<keyword evidence="4" id="KW-0378">Hydrolase</keyword>
<evidence type="ECO:0000259" key="8">
    <source>
        <dbReference type="PROSITE" id="PS50249"/>
    </source>
</evidence>
<evidence type="ECO:0000256" key="2">
    <source>
        <dbReference type="ARBA" id="ARBA00022670"/>
    </source>
</evidence>
<dbReference type="InterPro" id="IPR037518">
    <property type="entry name" value="MPN"/>
</dbReference>
<reference evidence="9 10" key="1">
    <citation type="submission" date="2017-06" db="EMBL/GenBank/DDBJ databases">
        <authorList>
            <consortium name="Pathogen Informatics"/>
        </authorList>
    </citation>
    <scope>NUCLEOTIDE SEQUENCE [LARGE SCALE GENOMIC DNA]</scope>
    <source>
        <strain evidence="9 10">NCTC10570</strain>
    </source>
</reference>
<dbReference type="InterPro" id="IPR046778">
    <property type="entry name" value="UPF0758_N"/>
</dbReference>
<accession>A0A239TDC3</accession>
<sequence length="229" mass="25282">MTIMVKDLPDEEKPREKLLTFGAKCLSNMELLAILLHSGTRKKSVLELAQEILSTYKNEGLASIVNIPPSELKQISGMGSAKTATLLAAIELGLRLAKKPASNKYTIKTPSDVANYAMPRLRYEKREHFAILLLDTKNQVISFPDISIGSLNASIVHPREVFRCAIANCASSIILVHNHPSGDPTPSREDINVTLRLIKSGKILDIEILDHIIIGDNKYTSLKQEGMIK</sequence>
<dbReference type="Proteomes" id="UP000215383">
    <property type="component" value="Chromosome 1"/>
</dbReference>
<keyword evidence="10" id="KW-1185">Reference proteome</keyword>
<dbReference type="AlphaFoldDB" id="A0A239TDC3"/>
<evidence type="ECO:0000256" key="6">
    <source>
        <dbReference type="ARBA" id="ARBA00023049"/>
    </source>
</evidence>
<evidence type="ECO:0000256" key="4">
    <source>
        <dbReference type="ARBA" id="ARBA00022801"/>
    </source>
</evidence>
<dbReference type="InterPro" id="IPR025657">
    <property type="entry name" value="RadC_JAB"/>
</dbReference>
<evidence type="ECO:0000256" key="7">
    <source>
        <dbReference type="RuleBase" id="RU003797"/>
    </source>
</evidence>
<protein>
    <submittedName>
        <fullName evidence="9">DNA repair protein RadC</fullName>
    </submittedName>
</protein>
<keyword evidence="5" id="KW-0862">Zinc</keyword>
<name>A0A239TDC3_9FIRM</name>
<dbReference type="GO" id="GO:0006508">
    <property type="term" value="P:proteolysis"/>
    <property type="evidence" value="ECO:0007669"/>
    <property type="project" value="UniProtKB-KW"/>
</dbReference>
<evidence type="ECO:0000256" key="1">
    <source>
        <dbReference type="ARBA" id="ARBA00010243"/>
    </source>
</evidence>
<dbReference type="EMBL" id="LT906446">
    <property type="protein sequence ID" value="SNU95691.1"/>
    <property type="molecule type" value="Genomic_DNA"/>
</dbReference>
<comment type="similarity">
    <text evidence="1 7">Belongs to the UPF0758 family.</text>
</comment>
<gene>
    <name evidence="9" type="ORF">SAMEA4364220_00461</name>
</gene>